<comment type="caution">
    <text evidence="4">The sequence shown here is derived from an EMBL/GenBank/DDBJ whole genome shotgun (WGS) entry which is preliminary data.</text>
</comment>
<evidence type="ECO:0000256" key="2">
    <source>
        <dbReference type="ARBA" id="ARBA00022737"/>
    </source>
</evidence>
<keyword evidence="5" id="KW-1185">Reference proteome</keyword>
<dbReference type="InterPro" id="IPR001763">
    <property type="entry name" value="Rhodanese-like_dom"/>
</dbReference>
<dbReference type="PANTHER" id="PTHR11364">
    <property type="entry name" value="THIOSULFATE SULFERTANSFERASE"/>
    <property type="match status" value="1"/>
</dbReference>
<dbReference type="SUPFAM" id="SSF52821">
    <property type="entry name" value="Rhodanese/Cell cycle control phosphatase"/>
    <property type="match status" value="2"/>
</dbReference>
<dbReference type="Pfam" id="PF00581">
    <property type="entry name" value="Rhodanese"/>
    <property type="match status" value="2"/>
</dbReference>
<dbReference type="CDD" id="cd01449">
    <property type="entry name" value="TST_Repeat_2"/>
    <property type="match status" value="1"/>
</dbReference>
<dbReference type="InterPro" id="IPR045078">
    <property type="entry name" value="TST/MPST-like"/>
</dbReference>
<evidence type="ECO:0000313" key="5">
    <source>
        <dbReference type="Proteomes" id="UP001595556"/>
    </source>
</evidence>
<protein>
    <submittedName>
        <fullName evidence="4">Sulfurtransferase</fullName>
        <ecNumber evidence="4">2.8.1.-</ecNumber>
    </submittedName>
</protein>
<evidence type="ECO:0000313" key="4">
    <source>
        <dbReference type="EMBL" id="MFC3146394.1"/>
    </source>
</evidence>
<dbReference type="InterPro" id="IPR036873">
    <property type="entry name" value="Rhodanese-like_dom_sf"/>
</dbReference>
<evidence type="ECO:0000256" key="1">
    <source>
        <dbReference type="ARBA" id="ARBA00022679"/>
    </source>
</evidence>
<dbReference type="Proteomes" id="UP001595556">
    <property type="component" value="Unassembled WGS sequence"/>
</dbReference>
<feature type="domain" description="Rhodanese" evidence="3">
    <location>
        <begin position="17"/>
        <end position="136"/>
    </location>
</feature>
<dbReference type="EMBL" id="JBHRTI010000003">
    <property type="protein sequence ID" value="MFC3146394.1"/>
    <property type="molecule type" value="Genomic_DNA"/>
</dbReference>
<dbReference type="RefSeq" id="WP_377300666.1">
    <property type="nucleotide sequence ID" value="NZ_CP180191.1"/>
</dbReference>
<keyword evidence="2" id="KW-0677">Repeat</keyword>
<organism evidence="4 5">
    <name type="scientific">Piscinibacterium candidicorallinum</name>
    <dbReference type="NCBI Taxonomy" id="1793872"/>
    <lineage>
        <taxon>Bacteria</taxon>
        <taxon>Pseudomonadati</taxon>
        <taxon>Pseudomonadota</taxon>
        <taxon>Betaproteobacteria</taxon>
        <taxon>Burkholderiales</taxon>
        <taxon>Piscinibacterium</taxon>
    </lineage>
</organism>
<dbReference type="PROSITE" id="PS50206">
    <property type="entry name" value="RHODANESE_3"/>
    <property type="match status" value="2"/>
</dbReference>
<proteinExistence type="predicted"/>
<feature type="domain" description="Rhodanese" evidence="3">
    <location>
        <begin position="166"/>
        <end position="279"/>
    </location>
</feature>
<dbReference type="EC" id="2.8.1.-" evidence="4"/>
<dbReference type="CDD" id="cd01448">
    <property type="entry name" value="TST_Repeat_1"/>
    <property type="match status" value="1"/>
</dbReference>
<gene>
    <name evidence="4" type="ORF">ACFOEN_01915</name>
</gene>
<evidence type="ECO:0000259" key="3">
    <source>
        <dbReference type="PROSITE" id="PS50206"/>
    </source>
</evidence>
<keyword evidence="1 4" id="KW-0808">Transferase</keyword>
<dbReference type="SMART" id="SM00450">
    <property type="entry name" value="RHOD"/>
    <property type="match status" value="2"/>
</dbReference>
<accession>A0ABV7H1T1</accession>
<dbReference type="Gene3D" id="3.40.250.10">
    <property type="entry name" value="Rhodanese-like domain"/>
    <property type="match status" value="2"/>
</dbReference>
<name>A0ABV7H1T1_9BURK</name>
<dbReference type="GO" id="GO:0016740">
    <property type="term" value="F:transferase activity"/>
    <property type="evidence" value="ECO:0007669"/>
    <property type="project" value="UniProtKB-KW"/>
</dbReference>
<reference evidence="5" key="1">
    <citation type="journal article" date="2019" name="Int. J. Syst. Evol. Microbiol.">
        <title>The Global Catalogue of Microorganisms (GCM) 10K type strain sequencing project: providing services to taxonomists for standard genome sequencing and annotation.</title>
        <authorList>
            <consortium name="The Broad Institute Genomics Platform"/>
            <consortium name="The Broad Institute Genome Sequencing Center for Infectious Disease"/>
            <person name="Wu L."/>
            <person name="Ma J."/>
        </authorList>
    </citation>
    <scope>NUCLEOTIDE SEQUENCE [LARGE SCALE GENOMIC DNA]</scope>
    <source>
        <strain evidence="5">KCTC 52168</strain>
    </source>
</reference>
<sequence length="281" mass="30257">MFQTLISAPALRKLLASGASVAVFDCRHDLMDVQLGRRQYAEGHIPGAQFAHLDDDLSAPKTGANGRHPLPVREKFAQWLGSRGVHNGMQVVVYDASGGMFAARLWWMCRWLGLEAVAVLDGGWPQWLAAGGESTTVVPSPAAGQVQPAAALVEAVDVAAVEANLLEPRFTLLDARAPERFRGEVEPIDPVAGHIPGSRNRFFKDNLEADGRFKPADQLRRELQAVLGDTPANQWVMSCGSGSTACHNVLAMELAGLGTPPMYAGSWSEWVADRTRPVAKG</sequence>
<dbReference type="PANTHER" id="PTHR11364:SF27">
    <property type="entry name" value="SULFURTRANSFERASE"/>
    <property type="match status" value="1"/>
</dbReference>